<dbReference type="GO" id="GO:0016787">
    <property type="term" value="F:hydrolase activity"/>
    <property type="evidence" value="ECO:0007669"/>
    <property type="project" value="UniProtKB-KW"/>
</dbReference>
<keyword evidence="4 12" id="KW-0548">Nucleotidyltransferase</keyword>
<keyword evidence="5 12" id="KW-0235">DNA replication</keyword>
<keyword evidence="9 12" id="KW-0239">DNA-directed DNA polymerase</keyword>
<dbReference type="GO" id="GO:0003682">
    <property type="term" value="F:chromatin binding"/>
    <property type="evidence" value="ECO:0007669"/>
    <property type="project" value="TreeGrafter"/>
</dbReference>
<evidence type="ECO:0000256" key="9">
    <source>
        <dbReference type="ARBA" id="ARBA00022932"/>
    </source>
</evidence>
<feature type="compositionally biased region" description="Basic and acidic residues" evidence="13">
    <location>
        <begin position="290"/>
        <end position="303"/>
    </location>
</feature>
<dbReference type="CDD" id="cd05532">
    <property type="entry name" value="POLBc_alpha"/>
    <property type="match status" value="1"/>
</dbReference>
<dbReference type="GO" id="GO:0000166">
    <property type="term" value="F:nucleotide binding"/>
    <property type="evidence" value="ECO:0007669"/>
    <property type="project" value="InterPro"/>
</dbReference>
<evidence type="ECO:0000313" key="16">
    <source>
        <dbReference type="EMBL" id="EKX72572.1"/>
    </source>
</evidence>
<accession>L1LAS9</accession>
<dbReference type="STRING" id="1537102.L1LAS9"/>
<dbReference type="VEuPathDB" id="PiroplasmaDB:BEWA_050400"/>
<dbReference type="GO" id="GO:0003887">
    <property type="term" value="F:DNA-directed DNA polymerase activity"/>
    <property type="evidence" value="ECO:0007669"/>
    <property type="project" value="UniProtKB-KW"/>
</dbReference>
<dbReference type="InterPro" id="IPR043502">
    <property type="entry name" value="DNA/RNA_pol_sf"/>
</dbReference>
<keyword evidence="7" id="KW-0863">Zinc-finger</keyword>
<evidence type="ECO:0000256" key="4">
    <source>
        <dbReference type="ARBA" id="ARBA00022695"/>
    </source>
</evidence>
<evidence type="ECO:0000256" key="5">
    <source>
        <dbReference type="ARBA" id="ARBA00022705"/>
    </source>
</evidence>
<evidence type="ECO:0000256" key="10">
    <source>
        <dbReference type="ARBA" id="ARBA00023125"/>
    </source>
</evidence>
<dbReference type="RefSeq" id="XP_004832024.1">
    <property type="nucleotide sequence ID" value="XM_004831967.1"/>
</dbReference>
<dbReference type="EC" id="2.7.7.7" evidence="12"/>
<evidence type="ECO:0000256" key="13">
    <source>
        <dbReference type="SAM" id="MobiDB-lite"/>
    </source>
</evidence>
<keyword evidence="8" id="KW-0862">Zinc</keyword>
<dbReference type="Pfam" id="PF00136">
    <property type="entry name" value="DNA_pol_B"/>
    <property type="match status" value="1"/>
</dbReference>
<dbReference type="OrthoDB" id="360491at2759"/>
<dbReference type="PROSITE" id="PS00116">
    <property type="entry name" value="DNA_POLYMERASE_B"/>
    <property type="match status" value="1"/>
</dbReference>
<dbReference type="PANTHER" id="PTHR45861:SF1">
    <property type="entry name" value="DNA POLYMERASE ALPHA CATALYTIC SUBUNIT"/>
    <property type="match status" value="1"/>
</dbReference>
<dbReference type="InterPro" id="IPR045846">
    <property type="entry name" value="POLBc_alpha"/>
</dbReference>
<dbReference type="InterPro" id="IPR042087">
    <property type="entry name" value="DNA_pol_B_thumb"/>
</dbReference>
<dbReference type="GO" id="GO:0006272">
    <property type="term" value="P:leading strand elongation"/>
    <property type="evidence" value="ECO:0007669"/>
    <property type="project" value="TreeGrafter"/>
</dbReference>
<dbReference type="InterPro" id="IPR023211">
    <property type="entry name" value="DNA_pol_palm_dom_sf"/>
</dbReference>
<keyword evidence="10 12" id="KW-0238">DNA-binding</keyword>
<reference evidence="16 17" key="1">
    <citation type="journal article" date="2012" name="BMC Genomics">
        <title>Comparative genomic analysis and phylogenetic position of Theileria equi.</title>
        <authorList>
            <person name="Kappmeyer L.S."/>
            <person name="Thiagarajan M."/>
            <person name="Herndon D.R."/>
            <person name="Ramsay J.D."/>
            <person name="Caler E."/>
            <person name="Djikeng A."/>
            <person name="Gillespie J.J."/>
            <person name="Lau A.O."/>
            <person name="Roalson E.H."/>
            <person name="Silva J.C."/>
            <person name="Silva M.G."/>
            <person name="Suarez C.E."/>
            <person name="Ueti M.W."/>
            <person name="Nene V.M."/>
            <person name="Mealey R.H."/>
            <person name="Knowles D.P."/>
            <person name="Brayton K.A."/>
        </authorList>
    </citation>
    <scope>NUCLEOTIDE SEQUENCE [LARGE SCALE GENOMIC DNA]</scope>
    <source>
        <strain evidence="16 17">WA</strain>
    </source>
</reference>
<sequence>MRIPLLLYTVSLLDLCYCREPNGLRREVVDVSFDISSPNPSLARDYESAVDGVVHHSFFSTGLFFSKVVDGGVTLWEAEGEERCDVLFSNVGDRTRVILHVWVKGLPSRMMHYEKLDGEWKLVTIRVKGVPESEEPVSPKEHAELNFANLGCPLGGSSGSEAKPKVTLPPTESNNNGEDASENKVEGGTPDDEEESGESQPKEVDKEEPDQQSNEYAAGPVADPQESGDIPPESPANDSSCQPQTEDTEQTTVSSSDPVDQQPIESTGSHLHPDEESDVTPSEPATETLDLSHHNDSQIDLKKGNVSGLDYNIYSPKKDVKITSVVDSGDNAIWTASEEDKFLSAKVSSNGESSLAMISLKKAANKSFDHPSLEKYKSKLEDLESEVTNQPSLESSQESHNPTHSETSLASTVESPTEGSSETPQSTGKVGIPPPSDPKTLDLACLKDSRYKMVDVNIDGVPAKLYAINHSANINTVMNGKYTLRKGWSGDKCQCCITLLKGNEISMIVVFIGTSRHLFSNYYEYSESAKTWIPVMGECAKKFNALKVSSDPAKFTLDLSSLEEDDKFKLVKEDRDGIATLFYSSKPGHAIEKVVSGSETIWTPTDDKGTRKILMLHVKKDAETFVFPCFENTDASIGFAVAHSFTNNGYAHSTVNLHNYTDEDDDNKKGDKRGSYEGGLVFEPISGLYDNFVLLLDFNSLYPSIIQEFNICFTTAVIEEEGEGEPKVEILNDVTGMLPQILRRLVDLRFSVKSVLASEKNEARRIQLGVRQLALKLAANSLYGCLGSVYSRFHAKHLAAYITHQGRTVLRSTKEKVENSFNLQVIYGDTDSLMINTNIKDDGQLVNFEAANNLAKTIISTVNKGHKKLEIGIDAIFNRLLLLKKKKYAALKVNDYSEQNFSREIKGLDFIRRDWSLLTKEVGNVLLSIILNANYGSGVDGIVEQIHETLRDVNQRIKDGQIPTKSWLITRQLTKNPKEYADVHNLPHVSVALRLNEKGLTNYSAGHEVSFIICSKESIAEIVKGDTKSLSSRAFALSEVEELGLSPDISYYKTQQLFPPILRLCGLIEGTDAQRLAKCLELESSASLNVIASGTNSFEFAEQESRALALIKRTEEHYKEVELMTRLVCQVCNGFVFPSFFLKYLKCNHCKSWMPIHLLKNWIDRALYEVALQACFCIRICNICNTTTLNVCLGAQDVCPQPTCQSSDSMEVVLTSSKIYLYYDYLVFMLEGSLKDPEEDEDVVNSLVNVTVDYDGKMTVLYNSEPFKEVKRFDNVLKEVVEQNTLKATSGLRVYAQHILGIIESLPFLQYYTLDYAKERELLCQKVKILQQKHAYSVINLCDIFGVFNIRKTAVH</sequence>
<organism evidence="16 17">
    <name type="scientific">Theileria equi strain WA</name>
    <dbReference type="NCBI Taxonomy" id="1537102"/>
    <lineage>
        <taxon>Eukaryota</taxon>
        <taxon>Sar</taxon>
        <taxon>Alveolata</taxon>
        <taxon>Apicomplexa</taxon>
        <taxon>Aconoidasida</taxon>
        <taxon>Piroplasmida</taxon>
        <taxon>Theileriidae</taxon>
        <taxon>Theileria</taxon>
    </lineage>
</organism>
<evidence type="ECO:0000256" key="8">
    <source>
        <dbReference type="ARBA" id="ARBA00022833"/>
    </source>
</evidence>
<dbReference type="PANTHER" id="PTHR45861">
    <property type="entry name" value="DNA POLYMERASE ALPHA CATALYTIC SUBUNIT"/>
    <property type="match status" value="1"/>
</dbReference>
<keyword evidence="11" id="KW-0539">Nucleus</keyword>
<dbReference type="GO" id="GO:0006273">
    <property type="term" value="P:lagging strand elongation"/>
    <property type="evidence" value="ECO:0007669"/>
    <property type="project" value="TreeGrafter"/>
</dbReference>
<dbReference type="Gene3D" id="1.10.132.60">
    <property type="entry name" value="DNA polymerase family B, C-terminal domain"/>
    <property type="match status" value="1"/>
</dbReference>
<feature type="signal peptide" evidence="14">
    <location>
        <begin position="1"/>
        <end position="18"/>
    </location>
</feature>
<evidence type="ECO:0000313" key="17">
    <source>
        <dbReference type="Proteomes" id="UP000031512"/>
    </source>
</evidence>
<evidence type="ECO:0000256" key="11">
    <source>
        <dbReference type="ARBA" id="ARBA00023242"/>
    </source>
</evidence>
<dbReference type="Pfam" id="PF04385">
    <property type="entry name" value="FAINT"/>
    <property type="match status" value="2"/>
</dbReference>
<keyword evidence="3 12" id="KW-0808">Transferase</keyword>
<feature type="region of interest" description="Disordered" evidence="13">
    <location>
        <begin position="155"/>
        <end position="303"/>
    </location>
</feature>
<name>L1LAS9_THEEQ</name>
<dbReference type="InterPro" id="IPR006134">
    <property type="entry name" value="DNA-dir_DNA_pol_B_multi_dom"/>
</dbReference>
<dbReference type="NCBIfam" id="TIGR00592">
    <property type="entry name" value="pol2"/>
    <property type="match status" value="1"/>
</dbReference>
<evidence type="ECO:0000256" key="7">
    <source>
        <dbReference type="ARBA" id="ARBA00022771"/>
    </source>
</evidence>
<dbReference type="KEGG" id="beq:BEWA_050400"/>
<dbReference type="GO" id="GO:0003697">
    <property type="term" value="F:single-stranded DNA binding"/>
    <property type="evidence" value="ECO:0007669"/>
    <property type="project" value="TreeGrafter"/>
</dbReference>
<feature type="compositionally biased region" description="Polar residues" evidence="13">
    <location>
        <begin position="386"/>
        <end position="428"/>
    </location>
</feature>
<protein>
    <recommendedName>
        <fullName evidence="12">DNA polymerase</fullName>
        <ecNumber evidence="12">2.7.7.7</ecNumber>
    </recommendedName>
</protein>
<dbReference type="InterPro" id="IPR017964">
    <property type="entry name" value="DNA-dir_DNA_pol_B_CS"/>
</dbReference>
<dbReference type="InterPro" id="IPR006172">
    <property type="entry name" value="DNA-dir_DNA_pol_B"/>
</dbReference>
<feature type="chain" id="PRO_5003952340" description="DNA polymerase" evidence="14">
    <location>
        <begin position="19"/>
        <end position="1356"/>
    </location>
</feature>
<proteinExistence type="inferred from homology"/>
<feature type="region of interest" description="Disordered" evidence="13">
    <location>
        <begin position="382"/>
        <end position="436"/>
    </location>
</feature>
<evidence type="ECO:0000256" key="2">
    <source>
        <dbReference type="ARBA" id="ARBA00005755"/>
    </source>
</evidence>
<keyword evidence="17" id="KW-1185">Reference proteome</keyword>
<dbReference type="PRINTS" id="PR00106">
    <property type="entry name" value="DNAPOLB"/>
</dbReference>
<evidence type="ECO:0000256" key="6">
    <source>
        <dbReference type="ARBA" id="ARBA00022723"/>
    </source>
</evidence>
<dbReference type="Proteomes" id="UP000031512">
    <property type="component" value="Unassembled WGS sequence"/>
</dbReference>
<comment type="subcellular location">
    <subcellularLocation>
        <location evidence="1">Nucleus</location>
    </subcellularLocation>
</comment>
<comment type="caution">
    <text evidence="16">The sequence shown here is derived from an EMBL/GenBank/DDBJ whole genome shotgun (WGS) entry which is preliminary data.</text>
</comment>
<keyword evidence="14" id="KW-0732">Signal</keyword>
<comment type="catalytic activity">
    <reaction evidence="12">
        <text>DNA(n) + a 2'-deoxyribonucleoside 5'-triphosphate = DNA(n+1) + diphosphate</text>
        <dbReference type="Rhea" id="RHEA:22508"/>
        <dbReference type="Rhea" id="RHEA-COMP:17339"/>
        <dbReference type="Rhea" id="RHEA-COMP:17340"/>
        <dbReference type="ChEBI" id="CHEBI:33019"/>
        <dbReference type="ChEBI" id="CHEBI:61560"/>
        <dbReference type="ChEBI" id="CHEBI:173112"/>
        <dbReference type="EC" id="2.7.7.7"/>
    </reaction>
</comment>
<keyword evidence="6" id="KW-0479">Metal-binding</keyword>
<dbReference type="GO" id="GO:0008270">
    <property type="term" value="F:zinc ion binding"/>
    <property type="evidence" value="ECO:0007669"/>
    <property type="project" value="UniProtKB-KW"/>
</dbReference>
<evidence type="ECO:0000256" key="14">
    <source>
        <dbReference type="SAM" id="SignalP"/>
    </source>
</evidence>
<evidence type="ECO:0000256" key="12">
    <source>
        <dbReference type="RuleBase" id="RU000442"/>
    </source>
</evidence>
<dbReference type="eggNOG" id="KOG0970">
    <property type="taxonomic scope" value="Eukaryota"/>
</dbReference>
<feature type="compositionally biased region" description="Polar residues" evidence="13">
    <location>
        <begin position="236"/>
        <end position="269"/>
    </location>
</feature>
<feature type="domain" description="DNA-directed DNA polymerase family B multifunctional" evidence="15">
    <location>
        <begin position="665"/>
        <end position="1066"/>
    </location>
</feature>
<evidence type="ECO:0000256" key="3">
    <source>
        <dbReference type="ARBA" id="ARBA00022679"/>
    </source>
</evidence>
<keyword evidence="16" id="KW-0378">Hydrolase</keyword>
<dbReference type="GeneID" id="15804962"/>
<dbReference type="GO" id="GO:0003688">
    <property type="term" value="F:DNA replication origin binding"/>
    <property type="evidence" value="ECO:0007669"/>
    <property type="project" value="TreeGrafter"/>
</dbReference>
<gene>
    <name evidence="16" type="ORF">BEWA_050400</name>
</gene>
<dbReference type="SMART" id="SM00486">
    <property type="entry name" value="POLBc"/>
    <property type="match status" value="1"/>
</dbReference>
<evidence type="ECO:0000256" key="1">
    <source>
        <dbReference type="ARBA" id="ARBA00004123"/>
    </source>
</evidence>
<dbReference type="Gene3D" id="3.90.1600.10">
    <property type="entry name" value="Palm domain of DNA polymerase"/>
    <property type="match status" value="2"/>
</dbReference>
<dbReference type="EMBL" id="ACOU01000007">
    <property type="protein sequence ID" value="EKX72572.1"/>
    <property type="molecule type" value="Genomic_DNA"/>
</dbReference>
<dbReference type="SUPFAM" id="SSF56672">
    <property type="entry name" value="DNA/RNA polymerases"/>
    <property type="match status" value="1"/>
</dbReference>
<dbReference type="InterPro" id="IPR007480">
    <property type="entry name" value="DUF529"/>
</dbReference>
<evidence type="ECO:0000259" key="15">
    <source>
        <dbReference type="Pfam" id="PF00136"/>
    </source>
</evidence>
<dbReference type="GO" id="GO:1902975">
    <property type="term" value="P:mitotic DNA replication initiation"/>
    <property type="evidence" value="ECO:0007669"/>
    <property type="project" value="InterPro"/>
</dbReference>
<dbReference type="GO" id="GO:0005658">
    <property type="term" value="C:alpha DNA polymerase:primase complex"/>
    <property type="evidence" value="ECO:0007669"/>
    <property type="project" value="TreeGrafter"/>
</dbReference>
<comment type="similarity">
    <text evidence="2 12">Belongs to the DNA polymerase type-B family.</text>
</comment>